<gene>
    <name evidence="3" type="ORF">SAMN02910406_03213</name>
</gene>
<dbReference type="AlphaFoldDB" id="A0A1I1PX76"/>
<dbReference type="EMBL" id="FOKQ01000039">
    <property type="protein sequence ID" value="SFD14429.1"/>
    <property type="molecule type" value="Genomic_DNA"/>
</dbReference>
<dbReference type="InterPro" id="IPR001387">
    <property type="entry name" value="Cro/C1-type_HTH"/>
</dbReference>
<sequence length="227" mass="26216">MQQMENVFPERLKKIMEDEHITQSDLAKKIGATRQSISAYLKGDRNPDIIVLKGLADVLSVSSDYLIGLSDFEINDGDMQAFCKGTGLSEKAAIILDTLLSDSISQIIESPNFENLLMRIDEVKSSSESFFKDIEKFGLENMLDLSDIVDLNRYRAIKEFESLLDNFDMRYLRKSEFEEIQKQHLTLVSDNRKQIEELYKKSKEETDENERDKILKDIIELTIKDTK</sequence>
<accession>A0A1I1PX76</accession>
<dbReference type="SUPFAM" id="SSF47413">
    <property type="entry name" value="lambda repressor-like DNA-binding domains"/>
    <property type="match status" value="1"/>
</dbReference>
<dbReference type="PANTHER" id="PTHR46558">
    <property type="entry name" value="TRACRIPTIONAL REGULATORY PROTEIN-RELATED-RELATED"/>
    <property type="match status" value="1"/>
</dbReference>
<dbReference type="InterPro" id="IPR010982">
    <property type="entry name" value="Lambda_DNA-bd_dom_sf"/>
</dbReference>
<dbReference type="PROSITE" id="PS50943">
    <property type="entry name" value="HTH_CROC1"/>
    <property type="match status" value="1"/>
</dbReference>
<dbReference type="SMART" id="SM00530">
    <property type="entry name" value="HTH_XRE"/>
    <property type="match status" value="1"/>
</dbReference>
<dbReference type="Gene3D" id="1.10.260.40">
    <property type="entry name" value="lambda repressor-like DNA-binding domains"/>
    <property type="match status" value="1"/>
</dbReference>
<protein>
    <submittedName>
        <fullName evidence="3">DNA-binding transcriptional regulator, XRE-family HTH domain</fullName>
    </submittedName>
</protein>
<dbReference type="PANTHER" id="PTHR46558:SF11">
    <property type="entry name" value="HTH-TYPE TRANSCRIPTIONAL REGULATOR XRE"/>
    <property type="match status" value="1"/>
</dbReference>
<dbReference type="Proteomes" id="UP000182192">
    <property type="component" value="Unassembled WGS sequence"/>
</dbReference>
<organism evidence="3 4">
    <name type="scientific">Ruminococcus albus</name>
    <dbReference type="NCBI Taxonomy" id="1264"/>
    <lineage>
        <taxon>Bacteria</taxon>
        <taxon>Bacillati</taxon>
        <taxon>Bacillota</taxon>
        <taxon>Clostridia</taxon>
        <taxon>Eubacteriales</taxon>
        <taxon>Oscillospiraceae</taxon>
        <taxon>Ruminococcus</taxon>
    </lineage>
</organism>
<feature type="domain" description="HTH cro/C1-type" evidence="2">
    <location>
        <begin position="12"/>
        <end position="66"/>
    </location>
</feature>
<keyword evidence="1 3" id="KW-0238">DNA-binding</keyword>
<dbReference type="Pfam" id="PF01381">
    <property type="entry name" value="HTH_3"/>
    <property type="match status" value="1"/>
</dbReference>
<dbReference type="CDD" id="cd00093">
    <property type="entry name" value="HTH_XRE"/>
    <property type="match status" value="1"/>
</dbReference>
<dbReference type="OrthoDB" id="1818370at2"/>
<name>A0A1I1PX76_RUMAL</name>
<dbReference type="GO" id="GO:0003677">
    <property type="term" value="F:DNA binding"/>
    <property type="evidence" value="ECO:0007669"/>
    <property type="project" value="UniProtKB-KW"/>
</dbReference>
<evidence type="ECO:0000313" key="4">
    <source>
        <dbReference type="Proteomes" id="UP000182192"/>
    </source>
</evidence>
<evidence type="ECO:0000313" key="3">
    <source>
        <dbReference type="EMBL" id="SFD14429.1"/>
    </source>
</evidence>
<reference evidence="3 4" key="1">
    <citation type="submission" date="2016-10" db="EMBL/GenBank/DDBJ databases">
        <authorList>
            <person name="de Groot N.N."/>
        </authorList>
    </citation>
    <scope>NUCLEOTIDE SEQUENCE [LARGE SCALE GENOMIC DNA]</scope>
    <source>
        <strain evidence="3 4">AR67</strain>
    </source>
</reference>
<proteinExistence type="predicted"/>
<evidence type="ECO:0000256" key="1">
    <source>
        <dbReference type="ARBA" id="ARBA00023125"/>
    </source>
</evidence>
<evidence type="ECO:0000259" key="2">
    <source>
        <dbReference type="PROSITE" id="PS50943"/>
    </source>
</evidence>